<dbReference type="Proteomes" id="UP000230233">
    <property type="component" value="Chromosome II"/>
</dbReference>
<dbReference type="AlphaFoldDB" id="A0A2G5UXZ2"/>
<organism evidence="1 2">
    <name type="scientific">Caenorhabditis nigoni</name>
    <dbReference type="NCBI Taxonomy" id="1611254"/>
    <lineage>
        <taxon>Eukaryota</taxon>
        <taxon>Metazoa</taxon>
        <taxon>Ecdysozoa</taxon>
        <taxon>Nematoda</taxon>
        <taxon>Chromadorea</taxon>
        <taxon>Rhabditida</taxon>
        <taxon>Rhabditina</taxon>
        <taxon>Rhabditomorpha</taxon>
        <taxon>Rhabditoidea</taxon>
        <taxon>Rhabditidae</taxon>
        <taxon>Peloderinae</taxon>
        <taxon>Caenorhabditis</taxon>
    </lineage>
</organism>
<dbReference type="EMBL" id="PDUG01000002">
    <property type="protein sequence ID" value="PIC44404.1"/>
    <property type="molecule type" value="Genomic_DNA"/>
</dbReference>
<evidence type="ECO:0000313" key="1">
    <source>
        <dbReference type="EMBL" id="PIC44404.1"/>
    </source>
</evidence>
<name>A0A2G5UXZ2_9PELO</name>
<protein>
    <submittedName>
        <fullName evidence="1">Uncharacterized protein</fullName>
    </submittedName>
</protein>
<evidence type="ECO:0000313" key="2">
    <source>
        <dbReference type="Proteomes" id="UP000230233"/>
    </source>
</evidence>
<keyword evidence="2" id="KW-1185">Reference proteome</keyword>
<accession>A0A2G5UXZ2</accession>
<proteinExistence type="predicted"/>
<comment type="caution">
    <text evidence="1">The sequence shown here is derived from an EMBL/GenBank/DDBJ whole genome shotgun (WGS) entry which is preliminary data.</text>
</comment>
<sequence length="260" mass="31383">MAEKEGKEDYWSKLPWELKEEIVGYLSFFYNVMMVNELEVTSSGRWLFEKVIQKLPRGIDSLRYNVAYYDDSEIPIYMNWELEDRMDPPDEEKTSLKWMKKLVINQFQKIFRTPILGESDPTNCMLWEAALDKTKEEYAVAIFDPFSPALNDLESSDFHPYFCNFGREYLMTIRGFNKMIVFHPENSKWMSIQVFPLEAFMPTAGPYIWQRRRFFEEKLKIETFDDVYDGMIEEEPSFEKSLRKMQAKKKEFYKDKIWYR</sequence>
<gene>
    <name evidence="1" type="primary">Cnig_chr_II.g4777</name>
    <name evidence="1" type="ORF">B9Z55_004777</name>
</gene>
<reference evidence="2" key="1">
    <citation type="submission" date="2017-10" db="EMBL/GenBank/DDBJ databases">
        <title>Rapid genome shrinkage in a self-fertile nematode reveals novel sperm competition proteins.</title>
        <authorList>
            <person name="Yin D."/>
            <person name="Schwarz E.M."/>
            <person name="Thomas C.G."/>
            <person name="Felde R.L."/>
            <person name="Korf I.F."/>
            <person name="Cutter A.D."/>
            <person name="Schartner C.M."/>
            <person name="Ralston E.J."/>
            <person name="Meyer B.J."/>
            <person name="Haag E.S."/>
        </authorList>
    </citation>
    <scope>NUCLEOTIDE SEQUENCE [LARGE SCALE GENOMIC DNA]</scope>
    <source>
        <strain evidence="2">JU1422</strain>
    </source>
</reference>